<dbReference type="InterPro" id="IPR006336">
    <property type="entry name" value="GCS2"/>
</dbReference>
<comment type="function">
    <text evidence="5">ATP-dependent carboxylate-amine ligase which exhibits weak glutamate--cysteine ligase activity.</text>
</comment>
<dbReference type="HAMAP" id="MF_01609">
    <property type="entry name" value="Glu_cys_ligase_2"/>
    <property type="match status" value="1"/>
</dbReference>
<dbReference type="Pfam" id="PF04107">
    <property type="entry name" value="GCS2"/>
    <property type="match status" value="1"/>
</dbReference>
<evidence type="ECO:0000256" key="2">
    <source>
        <dbReference type="ARBA" id="ARBA00022741"/>
    </source>
</evidence>
<dbReference type="EMBL" id="QETB01000003">
    <property type="protein sequence ID" value="PWF26445.1"/>
    <property type="molecule type" value="Genomic_DNA"/>
</dbReference>
<feature type="region of interest" description="Disordered" evidence="6">
    <location>
        <begin position="363"/>
        <end position="384"/>
    </location>
</feature>
<dbReference type="OrthoDB" id="9769628at2"/>
<dbReference type="AlphaFoldDB" id="A0A2V1KAP6"/>
<dbReference type="NCBIfam" id="TIGR02050">
    <property type="entry name" value="gshA_cyan_rel"/>
    <property type="match status" value="1"/>
</dbReference>
<dbReference type="InterPro" id="IPR011793">
    <property type="entry name" value="YbdK"/>
</dbReference>
<dbReference type="NCBIfam" id="NF010042">
    <property type="entry name" value="PRK13517.1-2"/>
    <property type="match status" value="1"/>
</dbReference>
<keyword evidence="8" id="KW-1185">Reference proteome</keyword>
<dbReference type="Gene3D" id="3.30.590.20">
    <property type="match status" value="1"/>
</dbReference>
<dbReference type="GO" id="GO:0004357">
    <property type="term" value="F:glutamate-cysteine ligase activity"/>
    <property type="evidence" value="ECO:0007669"/>
    <property type="project" value="UniProtKB-EC"/>
</dbReference>
<keyword evidence="2 5" id="KW-0547">Nucleotide-binding</keyword>
<protein>
    <recommendedName>
        <fullName evidence="5">Putative glutamate--cysteine ligase 2</fullName>
        <ecNumber evidence="5">6.3.2.2</ecNumber>
    </recommendedName>
    <alternativeName>
        <fullName evidence="5">Gamma-glutamylcysteine synthetase 2</fullName>
        <shortName evidence="5">GCS 2</shortName>
        <shortName evidence="5">Gamma-GCS 2</shortName>
    </alternativeName>
</protein>
<dbReference type="InterPro" id="IPR050141">
    <property type="entry name" value="GCL_type2/YbdK_subfam"/>
</dbReference>
<evidence type="ECO:0000256" key="3">
    <source>
        <dbReference type="ARBA" id="ARBA00022840"/>
    </source>
</evidence>
<comment type="catalytic activity">
    <reaction evidence="4 5">
        <text>L-cysteine + L-glutamate + ATP = gamma-L-glutamyl-L-cysteine + ADP + phosphate + H(+)</text>
        <dbReference type="Rhea" id="RHEA:13285"/>
        <dbReference type="ChEBI" id="CHEBI:15378"/>
        <dbReference type="ChEBI" id="CHEBI:29985"/>
        <dbReference type="ChEBI" id="CHEBI:30616"/>
        <dbReference type="ChEBI" id="CHEBI:35235"/>
        <dbReference type="ChEBI" id="CHEBI:43474"/>
        <dbReference type="ChEBI" id="CHEBI:58173"/>
        <dbReference type="ChEBI" id="CHEBI:456216"/>
        <dbReference type="EC" id="6.3.2.2"/>
    </reaction>
</comment>
<proteinExistence type="inferred from homology"/>
<accession>A0A2V1KAP6</accession>
<dbReference type="SUPFAM" id="SSF55931">
    <property type="entry name" value="Glutamine synthetase/guanido kinase"/>
    <property type="match status" value="1"/>
</dbReference>
<keyword evidence="3 5" id="KW-0067">ATP-binding</keyword>
<reference evidence="8" key="1">
    <citation type="submission" date="2018-05" db="EMBL/GenBank/DDBJ databases">
        <authorList>
            <person name="Li Y."/>
        </authorList>
    </citation>
    <scope>NUCLEOTIDE SEQUENCE [LARGE SCALE GENOMIC DNA]</scope>
    <source>
        <strain evidence="8">sk1b4</strain>
    </source>
</reference>
<sequence length="384" mass="43295">MEFAQSQQSTIGIEWELQLVDKDSNDLRQAAAFVIDQLKGKPFIQKEMLLNTVEVTSGVHQTVAGCIGDLREGTESVRRTTDPLRIDIAAAGSHPFANPMYQRVTDNDRYAELVNRTQYWGRQMLLFGTHVHVGLDRRDKVLPILKALLTRAYHIQSLSASSPFWAGNRTNYASNRAMVFQQLPTAGTPRQFDAWEELEQYTRDLRKTGTIEEFNEVRWDVRPSPGWGTIEVRVADASPNLMEMKAVAALVHCLVDHYAAELDGGREIPTLPDWYVSENKWRSARYGMDAVLIKDRHGNEQLVGETLRETVMELEPVAERLGCVQELAGVLDILDTGAAYQRFLAVSDVHGGSLDAVVEHMREEMKEERPLPAEATQNHPDGLR</sequence>
<evidence type="ECO:0000256" key="4">
    <source>
        <dbReference type="ARBA" id="ARBA00048819"/>
    </source>
</evidence>
<dbReference type="GO" id="GO:0005524">
    <property type="term" value="F:ATP binding"/>
    <property type="evidence" value="ECO:0007669"/>
    <property type="project" value="UniProtKB-KW"/>
</dbReference>
<dbReference type="GO" id="GO:0042398">
    <property type="term" value="P:modified amino acid biosynthetic process"/>
    <property type="evidence" value="ECO:0007669"/>
    <property type="project" value="InterPro"/>
</dbReference>
<gene>
    <name evidence="7" type="ORF">DD236_06175</name>
</gene>
<dbReference type="PANTHER" id="PTHR36510:SF1">
    <property type="entry name" value="GLUTAMATE--CYSTEINE LIGASE 2-RELATED"/>
    <property type="match status" value="1"/>
</dbReference>
<dbReference type="EC" id="6.3.2.2" evidence="5"/>
<dbReference type="RefSeq" id="WP_109093518.1">
    <property type="nucleotide sequence ID" value="NZ_CAMELQ010000037.1"/>
</dbReference>
<keyword evidence="1 5" id="KW-0436">Ligase</keyword>
<evidence type="ECO:0000256" key="6">
    <source>
        <dbReference type="SAM" id="MobiDB-lite"/>
    </source>
</evidence>
<dbReference type="Proteomes" id="UP000245283">
    <property type="component" value="Unassembled WGS sequence"/>
</dbReference>
<comment type="caution">
    <text evidence="7">The sequence shown here is derived from an EMBL/GenBank/DDBJ whole genome shotgun (WGS) entry which is preliminary data.</text>
</comment>
<evidence type="ECO:0000256" key="1">
    <source>
        <dbReference type="ARBA" id="ARBA00022598"/>
    </source>
</evidence>
<evidence type="ECO:0000313" key="8">
    <source>
        <dbReference type="Proteomes" id="UP000245283"/>
    </source>
</evidence>
<feature type="compositionally biased region" description="Polar residues" evidence="6">
    <location>
        <begin position="375"/>
        <end position="384"/>
    </location>
</feature>
<name>A0A2V1KAP6_9ACTO</name>
<evidence type="ECO:0000256" key="5">
    <source>
        <dbReference type="HAMAP-Rule" id="MF_01609"/>
    </source>
</evidence>
<evidence type="ECO:0000313" key="7">
    <source>
        <dbReference type="EMBL" id="PWF26445.1"/>
    </source>
</evidence>
<organism evidence="7 8">
    <name type="scientific">Ancrocorticia populi</name>
    <dbReference type="NCBI Taxonomy" id="2175228"/>
    <lineage>
        <taxon>Bacteria</taxon>
        <taxon>Bacillati</taxon>
        <taxon>Actinomycetota</taxon>
        <taxon>Actinomycetes</taxon>
        <taxon>Actinomycetales</taxon>
        <taxon>Actinomycetaceae</taxon>
        <taxon>Ancrocorticia</taxon>
    </lineage>
</organism>
<dbReference type="NCBIfam" id="NF010044">
    <property type="entry name" value="PRK13517.1-4"/>
    <property type="match status" value="1"/>
</dbReference>
<dbReference type="PANTHER" id="PTHR36510">
    <property type="entry name" value="GLUTAMATE--CYSTEINE LIGASE 2-RELATED"/>
    <property type="match status" value="1"/>
</dbReference>
<comment type="similarity">
    <text evidence="5">Belongs to the glutamate--cysteine ligase type 2 family. YbdK subfamily.</text>
</comment>
<dbReference type="InterPro" id="IPR014746">
    <property type="entry name" value="Gln_synth/guanido_kin_cat_dom"/>
</dbReference>